<gene>
    <name evidence="1" type="ORF">M011DRAFT_463213</name>
</gene>
<evidence type="ECO:0008006" key="3">
    <source>
        <dbReference type="Google" id="ProtNLM"/>
    </source>
</evidence>
<dbReference type="AlphaFoldDB" id="A0A6A6VR09"/>
<proteinExistence type="predicted"/>
<dbReference type="EMBL" id="MU006561">
    <property type="protein sequence ID" value="KAF2751701.1"/>
    <property type="molecule type" value="Genomic_DNA"/>
</dbReference>
<reference evidence="1" key="1">
    <citation type="journal article" date="2020" name="Stud. Mycol.">
        <title>101 Dothideomycetes genomes: a test case for predicting lifestyles and emergence of pathogens.</title>
        <authorList>
            <person name="Haridas S."/>
            <person name="Albert R."/>
            <person name="Binder M."/>
            <person name="Bloem J."/>
            <person name="Labutti K."/>
            <person name="Salamov A."/>
            <person name="Andreopoulos B."/>
            <person name="Baker S."/>
            <person name="Barry K."/>
            <person name="Bills G."/>
            <person name="Bluhm B."/>
            <person name="Cannon C."/>
            <person name="Castanera R."/>
            <person name="Culley D."/>
            <person name="Daum C."/>
            <person name="Ezra D."/>
            <person name="Gonzalez J."/>
            <person name="Henrissat B."/>
            <person name="Kuo A."/>
            <person name="Liang C."/>
            <person name="Lipzen A."/>
            <person name="Lutzoni F."/>
            <person name="Magnuson J."/>
            <person name="Mondo S."/>
            <person name="Nolan M."/>
            <person name="Ohm R."/>
            <person name="Pangilinan J."/>
            <person name="Park H.-J."/>
            <person name="Ramirez L."/>
            <person name="Alfaro M."/>
            <person name="Sun H."/>
            <person name="Tritt A."/>
            <person name="Yoshinaga Y."/>
            <person name="Zwiers L.-H."/>
            <person name="Turgeon B."/>
            <person name="Goodwin S."/>
            <person name="Spatafora J."/>
            <person name="Crous P."/>
            <person name="Grigoriev I."/>
        </authorList>
    </citation>
    <scope>NUCLEOTIDE SEQUENCE</scope>
    <source>
        <strain evidence="1">CBS 119925</strain>
    </source>
</reference>
<dbReference type="OrthoDB" id="2151789at2759"/>
<evidence type="ECO:0000313" key="1">
    <source>
        <dbReference type="EMBL" id="KAF2751701.1"/>
    </source>
</evidence>
<organism evidence="1 2">
    <name type="scientific">Sporormia fimetaria CBS 119925</name>
    <dbReference type="NCBI Taxonomy" id="1340428"/>
    <lineage>
        <taxon>Eukaryota</taxon>
        <taxon>Fungi</taxon>
        <taxon>Dikarya</taxon>
        <taxon>Ascomycota</taxon>
        <taxon>Pezizomycotina</taxon>
        <taxon>Dothideomycetes</taxon>
        <taxon>Pleosporomycetidae</taxon>
        <taxon>Pleosporales</taxon>
        <taxon>Sporormiaceae</taxon>
        <taxon>Sporormia</taxon>
    </lineage>
</organism>
<name>A0A6A6VR09_9PLEO</name>
<keyword evidence="2" id="KW-1185">Reference proteome</keyword>
<protein>
    <recommendedName>
        <fullName evidence="3">Berberine/berberine-like domain-containing protein</fullName>
    </recommendedName>
</protein>
<accession>A0A6A6VR09</accession>
<evidence type="ECO:0000313" key="2">
    <source>
        <dbReference type="Proteomes" id="UP000799440"/>
    </source>
</evidence>
<sequence>MFTNIGPLINNAKTRTYADLLTTNNFGVIKGSVYTITTETMPLTKAEDAQKVLGAVYQHWRNTTKSLISTPGLISSMAWQPIPKRLARKARELGGELLDLDDDVDRIILEYNYSYPSQLSDEKVYLALQSLYEGTKDIVDQFTQSGKVPEAYLPLFANDGHFRQDYFGRLRTVDFARSVRDRYDPHGFFADRTGGSICEDVVDVEVSFVVVSR</sequence>
<dbReference type="Proteomes" id="UP000799440">
    <property type="component" value="Unassembled WGS sequence"/>
</dbReference>